<feature type="domain" description="NB-ARC" evidence="3">
    <location>
        <begin position="98"/>
        <end position="144"/>
    </location>
</feature>
<reference evidence="4 6" key="2">
    <citation type="journal article" date="2014" name="BMC Genomics">
        <title>An improved genome release (version Mt4.0) for the model legume Medicago truncatula.</title>
        <authorList>
            <person name="Tang H."/>
            <person name="Krishnakumar V."/>
            <person name="Bidwell S."/>
            <person name="Rosen B."/>
            <person name="Chan A."/>
            <person name="Zhou S."/>
            <person name="Gentzbittel L."/>
            <person name="Childs K.L."/>
            <person name="Yandell M."/>
            <person name="Gundlach H."/>
            <person name="Mayer K.F."/>
            <person name="Schwartz D.C."/>
            <person name="Town C.D."/>
        </authorList>
    </citation>
    <scope>GENOME REANNOTATION</scope>
    <source>
        <strain evidence="5 6">cv. Jemalong A17</strain>
    </source>
</reference>
<accession>G7L4T6</accession>
<name>G7L4T6_MEDTR</name>
<protein>
    <submittedName>
        <fullName evidence="4">NB-ARC domain disease resistance protein</fullName>
    </submittedName>
</protein>
<evidence type="ECO:0000313" key="6">
    <source>
        <dbReference type="Proteomes" id="UP000002051"/>
    </source>
</evidence>
<dbReference type="SUPFAM" id="SSF52540">
    <property type="entry name" value="P-loop containing nucleoside triphosphate hydrolases"/>
    <property type="match status" value="1"/>
</dbReference>
<dbReference type="HOGENOM" id="CLU_1734220_0_0_1"/>
<dbReference type="Pfam" id="PF00931">
    <property type="entry name" value="NB-ARC"/>
    <property type="match status" value="1"/>
</dbReference>
<evidence type="ECO:0000256" key="1">
    <source>
        <dbReference type="ARBA" id="ARBA00022821"/>
    </source>
</evidence>
<dbReference type="PaxDb" id="3880-AES81100"/>
<dbReference type="AlphaFoldDB" id="G7L4T6"/>
<dbReference type="EnsemblPlants" id="AES81100">
    <property type="protein sequence ID" value="AES81100"/>
    <property type="gene ID" value="MTR_7g088660"/>
</dbReference>
<dbReference type="GO" id="GO:0043531">
    <property type="term" value="F:ADP binding"/>
    <property type="evidence" value="ECO:0007669"/>
    <property type="project" value="InterPro"/>
</dbReference>
<dbReference type="Gene3D" id="3.40.50.300">
    <property type="entry name" value="P-loop containing nucleotide triphosphate hydrolases"/>
    <property type="match status" value="1"/>
</dbReference>
<evidence type="ECO:0000256" key="2">
    <source>
        <dbReference type="SAM" id="Coils"/>
    </source>
</evidence>
<keyword evidence="6" id="KW-1185">Reference proteome</keyword>
<feature type="coiled-coil region" evidence="2">
    <location>
        <begin position="30"/>
        <end position="64"/>
    </location>
</feature>
<sequence length="151" mass="17486">MDCLTELGKETVTKLGELVVESTMKHFKYLTQHKKITTNLEEELERLKMIKQALQTRVETERRKGYEIAPNVQKWLYDVTTIENELQKWLSDDNGEDYKEVIEKLKDDQVNMISICGMGGVGKTTMVKEVIKIIEKSKLFEEVAMAMSPKI</sequence>
<dbReference type="PANTHER" id="PTHR33463">
    <property type="entry name" value="NB-ARC DOMAIN-CONTAINING PROTEIN-RELATED"/>
    <property type="match status" value="1"/>
</dbReference>
<keyword evidence="2" id="KW-0175">Coiled coil</keyword>
<evidence type="ECO:0000313" key="5">
    <source>
        <dbReference type="EnsemblPlants" id="AES81100"/>
    </source>
</evidence>
<dbReference type="Proteomes" id="UP000002051">
    <property type="component" value="Unassembled WGS sequence"/>
</dbReference>
<gene>
    <name evidence="4" type="ordered locus">MTR_7g088660</name>
</gene>
<evidence type="ECO:0000259" key="3">
    <source>
        <dbReference type="Pfam" id="PF00931"/>
    </source>
</evidence>
<dbReference type="InterPro" id="IPR050905">
    <property type="entry name" value="Plant_NBS-LRR"/>
</dbReference>
<dbReference type="PANTHER" id="PTHR33463:SF105">
    <property type="entry name" value="AND NB-ARC DOMAIN DISEASE RESISTANCE PROTEIN, PUTATIVE-RELATED"/>
    <property type="match status" value="1"/>
</dbReference>
<dbReference type="EMBL" id="CM001223">
    <property type="protein sequence ID" value="AES81100.1"/>
    <property type="molecule type" value="Genomic_DNA"/>
</dbReference>
<dbReference type="InterPro" id="IPR027417">
    <property type="entry name" value="P-loop_NTPase"/>
</dbReference>
<dbReference type="InterPro" id="IPR002182">
    <property type="entry name" value="NB-ARC"/>
</dbReference>
<reference evidence="4 6" key="1">
    <citation type="journal article" date="2011" name="Nature">
        <title>The Medicago genome provides insight into the evolution of rhizobial symbioses.</title>
        <authorList>
            <person name="Young N.D."/>
            <person name="Debelle F."/>
            <person name="Oldroyd G.E."/>
            <person name="Geurts R."/>
            <person name="Cannon S.B."/>
            <person name="Udvardi M.K."/>
            <person name="Benedito V.A."/>
            <person name="Mayer K.F."/>
            <person name="Gouzy J."/>
            <person name="Schoof H."/>
            <person name="Van de Peer Y."/>
            <person name="Proost S."/>
            <person name="Cook D.R."/>
            <person name="Meyers B.C."/>
            <person name="Spannagl M."/>
            <person name="Cheung F."/>
            <person name="De Mita S."/>
            <person name="Krishnakumar V."/>
            <person name="Gundlach H."/>
            <person name="Zhou S."/>
            <person name="Mudge J."/>
            <person name="Bharti A.K."/>
            <person name="Murray J.D."/>
            <person name="Naoumkina M.A."/>
            <person name="Rosen B."/>
            <person name="Silverstein K.A."/>
            <person name="Tang H."/>
            <person name="Rombauts S."/>
            <person name="Zhao P.X."/>
            <person name="Zhou P."/>
            <person name="Barbe V."/>
            <person name="Bardou P."/>
            <person name="Bechner M."/>
            <person name="Bellec A."/>
            <person name="Berger A."/>
            <person name="Berges H."/>
            <person name="Bidwell S."/>
            <person name="Bisseling T."/>
            <person name="Choisne N."/>
            <person name="Couloux A."/>
            <person name="Denny R."/>
            <person name="Deshpande S."/>
            <person name="Dai X."/>
            <person name="Doyle J.J."/>
            <person name="Dudez A.M."/>
            <person name="Farmer A.D."/>
            <person name="Fouteau S."/>
            <person name="Franken C."/>
            <person name="Gibelin C."/>
            <person name="Gish J."/>
            <person name="Goldstein S."/>
            <person name="Gonzalez A.J."/>
            <person name="Green P.J."/>
            <person name="Hallab A."/>
            <person name="Hartog M."/>
            <person name="Hua A."/>
            <person name="Humphray S.J."/>
            <person name="Jeong D.H."/>
            <person name="Jing Y."/>
            <person name="Jocker A."/>
            <person name="Kenton S.M."/>
            <person name="Kim D.J."/>
            <person name="Klee K."/>
            <person name="Lai H."/>
            <person name="Lang C."/>
            <person name="Lin S."/>
            <person name="Macmil S.L."/>
            <person name="Magdelenat G."/>
            <person name="Matthews L."/>
            <person name="McCorrison J."/>
            <person name="Monaghan E.L."/>
            <person name="Mun J.H."/>
            <person name="Najar F.Z."/>
            <person name="Nicholson C."/>
            <person name="Noirot C."/>
            <person name="O'Bleness M."/>
            <person name="Paule C.R."/>
            <person name="Poulain J."/>
            <person name="Prion F."/>
            <person name="Qin B."/>
            <person name="Qu C."/>
            <person name="Retzel E.F."/>
            <person name="Riddle C."/>
            <person name="Sallet E."/>
            <person name="Samain S."/>
            <person name="Samson N."/>
            <person name="Sanders I."/>
            <person name="Saurat O."/>
            <person name="Scarpelli C."/>
            <person name="Schiex T."/>
            <person name="Segurens B."/>
            <person name="Severin A.J."/>
            <person name="Sherrier D.J."/>
            <person name="Shi R."/>
            <person name="Sims S."/>
            <person name="Singer S.R."/>
            <person name="Sinharoy S."/>
            <person name="Sterck L."/>
            <person name="Viollet A."/>
            <person name="Wang B.B."/>
            <person name="Wang K."/>
            <person name="Wang M."/>
            <person name="Wang X."/>
            <person name="Warfsmann J."/>
            <person name="Weissenbach J."/>
            <person name="White D.D."/>
            <person name="White J.D."/>
            <person name="Wiley G.B."/>
            <person name="Wincker P."/>
            <person name="Xing Y."/>
            <person name="Yang L."/>
            <person name="Yao Z."/>
            <person name="Ying F."/>
            <person name="Zhai J."/>
            <person name="Zhou L."/>
            <person name="Zuber A."/>
            <person name="Denarie J."/>
            <person name="Dixon R.A."/>
            <person name="May G.D."/>
            <person name="Schwartz D.C."/>
            <person name="Rogers J."/>
            <person name="Quetier F."/>
            <person name="Town C.D."/>
            <person name="Roe B.A."/>
        </authorList>
    </citation>
    <scope>NUCLEOTIDE SEQUENCE [LARGE SCALE GENOMIC DNA]</scope>
    <source>
        <strain evidence="4">A17</strain>
        <strain evidence="5 6">cv. Jemalong A17</strain>
    </source>
</reference>
<organism evidence="4 6">
    <name type="scientific">Medicago truncatula</name>
    <name type="common">Barrel medic</name>
    <name type="synonym">Medicago tribuloides</name>
    <dbReference type="NCBI Taxonomy" id="3880"/>
    <lineage>
        <taxon>Eukaryota</taxon>
        <taxon>Viridiplantae</taxon>
        <taxon>Streptophyta</taxon>
        <taxon>Embryophyta</taxon>
        <taxon>Tracheophyta</taxon>
        <taxon>Spermatophyta</taxon>
        <taxon>Magnoliopsida</taxon>
        <taxon>eudicotyledons</taxon>
        <taxon>Gunneridae</taxon>
        <taxon>Pentapetalae</taxon>
        <taxon>rosids</taxon>
        <taxon>fabids</taxon>
        <taxon>Fabales</taxon>
        <taxon>Fabaceae</taxon>
        <taxon>Papilionoideae</taxon>
        <taxon>50 kb inversion clade</taxon>
        <taxon>NPAAA clade</taxon>
        <taxon>Hologalegina</taxon>
        <taxon>IRL clade</taxon>
        <taxon>Trifolieae</taxon>
        <taxon>Medicago</taxon>
    </lineage>
</organism>
<evidence type="ECO:0000313" key="4">
    <source>
        <dbReference type="EMBL" id="AES81100.1"/>
    </source>
</evidence>
<keyword evidence="1" id="KW-0611">Plant defense</keyword>
<proteinExistence type="predicted"/>
<reference evidence="5" key="3">
    <citation type="submission" date="2015-04" db="UniProtKB">
        <authorList>
            <consortium name="EnsemblPlants"/>
        </authorList>
    </citation>
    <scope>IDENTIFICATION</scope>
    <source>
        <strain evidence="5">cv. Jemalong A17</strain>
    </source>
</reference>